<comment type="similarity">
    <text evidence="1">Belongs to the peptidase S10 family.</text>
</comment>
<dbReference type="InterPro" id="IPR029058">
    <property type="entry name" value="AB_hydrolase_fold"/>
</dbReference>
<keyword evidence="3" id="KW-0645">Protease</keyword>
<dbReference type="GO" id="GO:0006508">
    <property type="term" value="P:proteolysis"/>
    <property type="evidence" value="ECO:0007669"/>
    <property type="project" value="UniProtKB-KW"/>
</dbReference>
<dbReference type="GO" id="GO:0000324">
    <property type="term" value="C:fungal-type vacuole"/>
    <property type="evidence" value="ECO:0007669"/>
    <property type="project" value="TreeGrafter"/>
</dbReference>
<evidence type="ECO:0000313" key="6">
    <source>
        <dbReference type="EMBL" id="CAJ2505495.1"/>
    </source>
</evidence>
<evidence type="ECO:0000256" key="5">
    <source>
        <dbReference type="ARBA" id="ARBA00023180"/>
    </source>
</evidence>
<keyword evidence="4" id="KW-0378">Hydrolase</keyword>
<dbReference type="Proteomes" id="UP001295740">
    <property type="component" value="Unassembled WGS sequence"/>
</dbReference>
<dbReference type="PANTHER" id="PTHR11802:SF453">
    <property type="entry name" value="S1, PUTATIVE-RELATED"/>
    <property type="match status" value="1"/>
</dbReference>
<dbReference type="PANTHER" id="PTHR11802">
    <property type="entry name" value="SERINE PROTEASE FAMILY S10 SERINE CARBOXYPEPTIDASE"/>
    <property type="match status" value="1"/>
</dbReference>
<proteinExistence type="inferred from homology"/>
<evidence type="ECO:0000256" key="4">
    <source>
        <dbReference type="ARBA" id="ARBA00022801"/>
    </source>
</evidence>
<comment type="caution">
    <text evidence="6">The sequence shown here is derived from an EMBL/GenBank/DDBJ whole genome shotgun (WGS) entry which is preliminary data.</text>
</comment>
<dbReference type="InterPro" id="IPR001563">
    <property type="entry name" value="Peptidase_S10"/>
</dbReference>
<keyword evidence="7" id="KW-1185">Reference proteome</keyword>
<dbReference type="AlphaFoldDB" id="A0AAI8VIE4"/>
<protein>
    <submittedName>
        <fullName evidence="6">Uu.00g128890.m01.CDS01</fullName>
    </submittedName>
</protein>
<organism evidence="6 7">
    <name type="scientific">Anthostomella pinea</name>
    <dbReference type="NCBI Taxonomy" id="933095"/>
    <lineage>
        <taxon>Eukaryota</taxon>
        <taxon>Fungi</taxon>
        <taxon>Dikarya</taxon>
        <taxon>Ascomycota</taxon>
        <taxon>Pezizomycotina</taxon>
        <taxon>Sordariomycetes</taxon>
        <taxon>Xylariomycetidae</taxon>
        <taxon>Xylariales</taxon>
        <taxon>Xylariaceae</taxon>
        <taxon>Anthostomella</taxon>
    </lineage>
</organism>
<evidence type="ECO:0000256" key="3">
    <source>
        <dbReference type="ARBA" id="ARBA00022670"/>
    </source>
</evidence>
<reference evidence="6" key="1">
    <citation type="submission" date="2023-10" db="EMBL/GenBank/DDBJ databases">
        <authorList>
            <person name="Hackl T."/>
        </authorList>
    </citation>
    <scope>NUCLEOTIDE SEQUENCE</scope>
</reference>
<dbReference type="PRINTS" id="PR00724">
    <property type="entry name" value="CRBOXYPTASEC"/>
</dbReference>
<sequence length="477" mass="52679">MTLNNPRLLLFISLVPAMTRDSIFACLLAGALPVLAATLPSFLHTRDSFKQPLGLCETDKKVQQYSGYIKVEDDIELFFWFFEARKDPDKKPLVASFAGGPGLDSTGEVLLLGPCTFDDVEGDDPKRNDFSFTEVANMIFIDQPVGVGFSKGSDDKIEEMDSTDKAAPLIWKFFQELYKHKEFSKFKGRDTGIMTSSYGGHYGPAFASYMLKQKASKTGVPINLRWLAIDSGSMDLGIMASSSIDYAYNNSYKKLITKPADYDALRQEFTEDCAPLLKKCKESDEDDDCEDAAMNCMPFAAGDVLKEMGMDFDKLDVSESVNEDSPWDGPKNDWLSQAKIGRELGAEQEYAGFNMEIIKQFYGTGDPARSSLSTLGMVAKAGVAILLTAGDKDLFCNHKGVQKSAESIDFKGRDKFARKALSPWKVNGNTYGEYKTEGSISYLNVKDAGHGTFAYQPAAGLAFFRQFLAKDHLVSEG</sequence>
<evidence type="ECO:0000256" key="2">
    <source>
        <dbReference type="ARBA" id="ARBA00022645"/>
    </source>
</evidence>
<dbReference type="Pfam" id="PF00450">
    <property type="entry name" value="Peptidase_S10"/>
    <property type="match status" value="1"/>
</dbReference>
<accession>A0AAI8VIE4</accession>
<dbReference type="Gene3D" id="3.40.50.1820">
    <property type="entry name" value="alpha/beta hydrolase"/>
    <property type="match status" value="1"/>
</dbReference>
<keyword evidence="5" id="KW-0325">Glycoprotein</keyword>
<dbReference type="EMBL" id="CAUWAG010000007">
    <property type="protein sequence ID" value="CAJ2505495.1"/>
    <property type="molecule type" value="Genomic_DNA"/>
</dbReference>
<dbReference type="GO" id="GO:0004185">
    <property type="term" value="F:serine-type carboxypeptidase activity"/>
    <property type="evidence" value="ECO:0007669"/>
    <property type="project" value="InterPro"/>
</dbReference>
<evidence type="ECO:0000256" key="1">
    <source>
        <dbReference type="ARBA" id="ARBA00009431"/>
    </source>
</evidence>
<dbReference type="SUPFAM" id="SSF53474">
    <property type="entry name" value="alpha/beta-Hydrolases"/>
    <property type="match status" value="1"/>
</dbReference>
<evidence type="ECO:0000313" key="7">
    <source>
        <dbReference type="Proteomes" id="UP001295740"/>
    </source>
</evidence>
<gene>
    <name evidence="6" type="ORF">KHLLAP_LOCUS5963</name>
</gene>
<keyword evidence="2" id="KW-0121">Carboxypeptidase</keyword>
<name>A0AAI8VIE4_9PEZI</name>